<feature type="transmembrane region" description="Helical" evidence="11">
    <location>
        <begin position="130"/>
        <end position="150"/>
    </location>
</feature>
<dbReference type="Gene3D" id="3.30.450.50">
    <property type="entry name" value="Longin domain"/>
    <property type="match status" value="1"/>
</dbReference>
<feature type="transmembrane region" description="Helical" evidence="11">
    <location>
        <begin position="195"/>
        <end position="211"/>
    </location>
</feature>
<proteinExistence type="inferred from homology"/>
<dbReference type="InterPro" id="IPR011012">
    <property type="entry name" value="Longin-like_dom_sf"/>
</dbReference>
<dbReference type="PROSITE" id="PS50859">
    <property type="entry name" value="LONGIN"/>
    <property type="match status" value="1"/>
</dbReference>
<dbReference type="InterPro" id="IPR010908">
    <property type="entry name" value="Longin_dom"/>
</dbReference>
<feature type="transmembrane region" description="Helical" evidence="11">
    <location>
        <begin position="170"/>
        <end position="188"/>
    </location>
</feature>
<comment type="subcellular location">
    <subcellularLocation>
        <location evidence="2">Endoplasmic reticulum membrane</location>
        <topology evidence="2">Multi-pass membrane protein</topology>
    </subcellularLocation>
</comment>
<dbReference type="GO" id="GO:0015031">
    <property type="term" value="P:protein transport"/>
    <property type="evidence" value="ECO:0007669"/>
    <property type="project" value="UniProtKB-KW"/>
</dbReference>
<evidence type="ECO:0000256" key="8">
    <source>
        <dbReference type="ARBA" id="ARBA00022927"/>
    </source>
</evidence>
<gene>
    <name evidence="13" type="ORF">EOD39_13436</name>
</gene>
<keyword evidence="8" id="KW-0653">Protein transport</keyword>
<feature type="domain" description="Longin" evidence="12">
    <location>
        <begin position="1"/>
        <end position="65"/>
    </location>
</feature>
<keyword evidence="9 11" id="KW-1133">Transmembrane helix</keyword>
<accession>A0A662YNP9</accession>
<evidence type="ECO:0000256" key="5">
    <source>
        <dbReference type="ARBA" id="ARBA00022692"/>
    </source>
</evidence>
<evidence type="ECO:0000256" key="7">
    <source>
        <dbReference type="ARBA" id="ARBA00022892"/>
    </source>
</evidence>
<dbReference type="GO" id="GO:0006888">
    <property type="term" value="P:endoplasmic reticulum to Golgi vesicle-mediated transport"/>
    <property type="evidence" value="ECO:0007669"/>
    <property type="project" value="InterPro"/>
</dbReference>
<evidence type="ECO:0000313" key="14">
    <source>
        <dbReference type="Proteomes" id="UP000289886"/>
    </source>
</evidence>
<reference evidence="13 14" key="1">
    <citation type="submission" date="2019-01" db="EMBL/GenBank/DDBJ databases">
        <title>Draft Genome and Complete Hox-Cluster Characterization of the Sterlet Sturgeon (Acipenser ruthenus).</title>
        <authorList>
            <person name="Wei Q."/>
        </authorList>
    </citation>
    <scope>NUCLEOTIDE SEQUENCE [LARGE SCALE GENOMIC DNA]</scope>
    <source>
        <strain evidence="13">WHYD16114868_AA</strain>
        <tissue evidence="13">Blood</tissue>
    </source>
</reference>
<evidence type="ECO:0000256" key="6">
    <source>
        <dbReference type="ARBA" id="ARBA00022824"/>
    </source>
</evidence>
<evidence type="ECO:0000256" key="10">
    <source>
        <dbReference type="ARBA" id="ARBA00023136"/>
    </source>
</evidence>
<sequence length="248" mass="28016">MNRRLTSFISSEGVSYMTICSSSFSAAMAFCFLEDLRWEFRASYDNTSIGLVSRPYPFLEFDSVIQKIKHHYSYSSFPTLRMNLAAVEEELRVRPSKILTAEDMVMHNGTANGHAQPVSGTAASERMKPVTGLGILSLLLNIMCASLNLIRGVHLIEYTLQVSAEGPFSLLRGVHLIQYTLQCYLYLFFTSVKKLQAFLALAFVFLCNIYLYGLRNIWQLLFHTAVASLSTYQISTRKLQEKLDDCGV</sequence>
<evidence type="ECO:0000256" key="2">
    <source>
        <dbReference type="ARBA" id="ARBA00004477"/>
    </source>
</evidence>
<keyword evidence="6" id="KW-0256">Endoplasmic reticulum</keyword>
<evidence type="ECO:0000256" key="1">
    <source>
        <dbReference type="ARBA" id="ARBA00003595"/>
    </source>
</evidence>
<dbReference type="Proteomes" id="UP000289886">
    <property type="component" value="Unassembled WGS sequence"/>
</dbReference>
<dbReference type="InterPro" id="IPR043546">
    <property type="entry name" value="Sec22a/c"/>
</dbReference>
<dbReference type="Pfam" id="PF25970">
    <property type="entry name" value="SEC22a_C"/>
    <property type="match status" value="1"/>
</dbReference>
<organism evidence="13 14">
    <name type="scientific">Acipenser ruthenus</name>
    <name type="common">Sterlet sturgeon</name>
    <dbReference type="NCBI Taxonomy" id="7906"/>
    <lineage>
        <taxon>Eukaryota</taxon>
        <taxon>Metazoa</taxon>
        <taxon>Chordata</taxon>
        <taxon>Craniata</taxon>
        <taxon>Vertebrata</taxon>
        <taxon>Euteleostomi</taxon>
        <taxon>Actinopterygii</taxon>
        <taxon>Chondrostei</taxon>
        <taxon>Acipenseriformes</taxon>
        <taxon>Acipenseridae</taxon>
        <taxon>Acipenser</taxon>
    </lineage>
</organism>
<comment type="similarity">
    <text evidence="3">Belongs to the synaptobrevin family.</text>
</comment>
<evidence type="ECO:0000256" key="3">
    <source>
        <dbReference type="ARBA" id="ARBA00008025"/>
    </source>
</evidence>
<evidence type="ECO:0000256" key="9">
    <source>
        <dbReference type="ARBA" id="ARBA00022989"/>
    </source>
</evidence>
<dbReference type="PANTHER" id="PTHR46258">
    <property type="entry name" value="LONGIN DOMAIN-CONTAINING PROTEIN"/>
    <property type="match status" value="1"/>
</dbReference>
<keyword evidence="4" id="KW-0813">Transport</keyword>
<dbReference type="SUPFAM" id="SSF64356">
    <property type="entry name" value="SNARE-like"/>
    <property type="match status" value="1"/>
</dbReference>
<evidence type="ECO:0000259" key="12">
    <source>
        <dbReference type="PROSITE" id="PS50859"/>
    </source>
</evidence>
<keyword evidence="10 11" id="KW-0472">Membrane</keyword>
<dbReference type="PANTHER" id="PTHR46258:SF2">
    <property type="entry name" value="VESICLE-TRAFFICKING PROTEIN SEC22C"/>
    <property type="match status" value="1"/>
</dbReference>
<dbReference type="SMART" id="SM01270">
    <property type="entry name" value="Longin"/>
    <property type="match status" value="1"/>
</dbReference>
<name>A0A662YNP9_ACIRT</name>
<dbReference type="Pfam" id="PF13774">
    <property type="entry name" value="Longin"/>
    <property type="match status" value="1"/>
</dbReference>
<dbReference type="CDD" id="cd14824">
    <property type="entry name" value="Longin"/>
    <property type="match status" value="1"/>
</dbReference>
<dbReference type="EMBL" id="SCEB01000773">
    <property type="protein sequence ID" value="RXM98197.1"/>
    <property type="molecule type" value="Genomic_DNA"/>
</dbReference>
<evidence type="ECO:0000256" key="4">
    <source>
        <dbReference type="ARBA" id="ARBA00022448"/>
    </source>
</evidence>
<evidence type="ECO:0000256" key="11">
    <source>
        <dbReference type="SAM" id="Phobius"/>
    </source>
</evidence>
<evidence type="ECO:0000313" key="13">
    <source>
        <dbReference type="EMBL" id="RXM98197.1"/>
    </source>
</evidence>
<dbReference type="GO" id="GO:0005789">
    <property type="term" value="C:endoplasmic reticulum membrane"/>
    <property type="evidence" value="ECO:0007669"/>
    <property type="project" value="UniProtKB-SubCell"/>
</dbReference>
<keyword evidence="7" id="KW-0931">ER-Golgi transport</keyword>
<keyword evidence="14" id="KW-1185">Reference proteome</keyword>
<comment type="caution">
    <text evidence="13">The sequence shown here is derived from an EMBL/GenBank/DDBJ whole genome shotgun (WGS) entry which is preliminary data.</text>
</comment>
<dbReference type="InterPro" id="IPR059071">
    <property type="entry name" value="SEC22a-c_C"/>
</dbReference>
<keyword evidence="5 11" id="KW-0812">Transmembrane</keyword>
<protein>
    <submittedName>
        <fullName evidence="13">Vesicle-trafficking protein SEC22c</fullName>
    </submittedName>
</protein>
<comment type="function">
    <text evidence="1">May be involved in vesicle transport between the ER and the Golgi complex.</text>
</comment>
<dbReference type="AlphaFoldDB" id="A0A662YNP9"/>